<evidence type="ECO:0000256" key="5">
    <source>
        <dbReference type="ARBA" id="ARBA00022692"/>
    </source>
</evidence>
<evidence type="ECO:0000256" key="6">
    <source>
        <dbReference type="ARBA" id="ARBA00022824"/>
    </source>
</evidence>
<feature type="transmembrane region" description="Helical" evidence="10">
    <location>
        <begin position="143"/>
        <end position="162"/>
    </location>
</feature>
<dbReference type="AlphaFoldDB" id="T1H1R6"/>
<evidence type="ECO:0000256" key="10">
    <source>
        <dbReference type="SAM" id="Phobius"/>
    </source>
</evidence>
<name>T1H1R6_MEGSC</name>
<evidence type="ECO:0000313" key="11">
    <source>
        <dbReference type="EnsemblMetazoa" id="MESCA010134-PA"/>
    </source>
</evidence>
<dbReference type="EMBL" id="CAQQ02376365">
    <property type="status" value="NOT_ANNOTATED_CDS"/>
    <property type="molecule type" value="Genomic_DNA"/>
</dbReference>
<sequence length="168" mass="19223">MVQKSATTQKVGASGFTKEEELLLNDFSQNLSTKSSAIFYANALIVSALPIWLYWRIHNMDLISSAIFFVTLTAVSTYFLAMAYKNTKFSLKYKIASKREDAVTREVMRALADDKKMSKKEKDERVLWKKNEVADYESTTFAIFYNNALYLAIIIFLSFFLFKNSAPA</sequence>
<evidence type="ECO:0000256" key="9">
    <source>
        <dbReference type="ARBA" id="ARBA00030917"/>
    </source>
</evidence>
<dbReference type="PANTHER" id="PTHR13399:SF2">
    <property type="entry name" value="TRANSLOCON-ASSOCIATED PROTEIN SUBUNIT GAMMA"/>
    <property type="match status" value="1"/>
</dbReference>
<evidence type="ECO:0000256" key="3">
    <source>
        <dbReference type="ARBA" id="ARBA00007990"/>
    </source>
</evidence>
<protein>
    <recommendedName>
        <fullName evidence="4">Translocon-associated protein subunit gamma</fullName>
    </recommendedName>
    <alternativeName>
        <fullName evidence="9">Signal sequence receptor subunit gamma</fullName>
    </alternativeName>
</protein>
<dbReference type="EnsemblMetazoa" id="MESCA010134-RA">
    <property type="protein sequence ID" value="MESCA010134-PA"/>
    <property type="gene ID" value="MESCA010134"/>
</dbReference>
<dbReference type="GO" id="GO:0005789">
    <property type="term" value="C:endoplasmic reticulum membrane"/>
    <property type="evidence" value="ECO:0007669"/>
    <property type="project" value="UniProtKB-SubCell"/>
</dbReference>
<dbReference type="InterPro" id="IPR009779">
    <property type="entry name" value="SSR3"/>
</dbReference>
<comment type="similarity">
    <text evidence="3">Belongs to the TRAP-gamma family.</text>
</comment>
<keyword evidence="5 10" id="KW-0812">Transmembrane</keyword>
<dbReference type="PANTHER" id="PTHR13399">
    <property type="entry name" value="TRANSLOCON-ASSOCIATED PROTEIN TRAP , GAMMA SUBUNIT"/>
    <property type="match status" value="1"/>
</dbReference>
<feature type="transmembrane region" description="Helical" evidence="10">
    <location>
        <begin position="62"/>
        <end position="84"/>
    </location>
</feature>
<evidence type="ECO:0000313" key="12">
    <source>
        <dbReference type="Proteomes" id="UP000015102"/>
    </source>
</evidence>
<accession>T1H1R6</accession>
<dbReference type="HOGENOM" id="CLU_092935_0_0_1"/>
<proteinExistence type="inferred from homology"/>
<comment type="function">
    <text evidence="1">TRAP proteins are part of a complex whose function is to bind calcium to the ER membrane and thereby regulate the retention of ER resident proteins.</text>
</comment>
<keyword evidence="8 10" id="KW-0472">Membrane</keyword>
<keyword evidence="7 10" id="KW-1133">Transmembrane helix</keyword>
<organism evidence="11 12">
    <name type="scientific">Megaselia scalaris</name>
    <name type="common">Humpbacked fly</name>
    <name type="synonym">Phora scalaris</name>
    <dbReference type="NCBI Taxonomy" id="36166"/>
    <lineage>
        <taxon>Eukaryota</taxon>
        <taxon>Metazoa</taxon>
        <taxon>Ecdysozoa</taxon>
        <taxon>Arthropoda</taxon>
        <taxon>Hexapoda</taxon>
        <taxon>Insecta</taxon>
        <taxon>Pterygota</taxon>
        <taxon>Neoptera</taxon>
        <taxon>Endopterygota</taxon>
        <taxon>Diptera</taxon>
        <taxon>Brachycera</taxon>
        <taxon>Muscomorpha</taxon>
        <taxon>Platypezoidea</taxon>
        <taxon>Phoridae</taxon>
        <taxon>Megaseliini</taxon>
        <taxon>Megaselia</taxon>
    </lineage>
</organism>
<evidence type="ECO:0000256" key="4">
    <source>
        <dbReference type="ARBA" id="ARBA00022231"/>
    </source>
</evidence>
<comment type="subcellular location">
    <subcellularLocation>
        <location evidence="2">Endoplasmic reticulum membrane</location>
        <topology evidence="2">Multi-pass membrane protein</topology>
    </subcellularLocation>
</comment>
<evidence type="ECO:0000256" key="8">
    <source>
        <dbReference type="ARBA" id="ARBA00023136"/>
    </source>
</evidence>
<feature type="transmembrane region" description="Helical" evidence="10">
    <location>
        <begin position="37"/>
        <end position="55"/>
    </location>
</feature>
<evidence type="ECO:0000256" key="1">
    <source>
        <dbReference type="ARBA" id="ARBA00002838"/>
    </source>
</evidence>
<evidence type="ECO:0000256" key="2">
    <source>
        <dbReference type="ARBA" id="ARBA00004477"/>
    </source>
</evidence>
<dbReference type="Pfam" id="PF07074">
    <property type="entry name" value="TRAP-gamma"/>
    <property type="match status" value="1"/>
</dbReference>
<dbReference type="GO" id="GO:0006614">
    <property type="term" value="P:SRP-dependent cotranslational protein targeting to membrane"/>
    <property type="evidence" value="ECO:0007669"/>
    <property type="project" value="InterPro"/>
</dbReference>
<dbReference type="Proteomes" id="UP000015102">
    <property type="component" value="Unassembled WGS sequence"/>
</dbReference>
<reference evidence="12" key="1">
    <citation type="submission" date="2013-02" db="EMBL/GenBank/DDBJ databases">
        <authorList>
            <person name="Hughes D."/>
        </authorList>
    </citation>
    <scope>NUCLEOTIDE SEQUENCE</scope>
    <source>
        <strain>Durham</strain>
        <strain evidence="12">NC isolate 2 -- Noor lab</strain>
    </source>
</reference>
<evidence type="ECO:0000256" key="7">
    <source>
        <dbReference type="ARBA" id="ARBA00022989"/>
    </source>
</evidence>
<reference evidence="11" key="2">
    <citation type="submission" date="2015-06" db="UniProtKB">
        <authorList>
            <consortium name="EnsemblMetazoa"/>
        </authorList>
    </citation>
    <scope>IDENTIFICATION</scope>
</reference>
<dbReference type="OMA" id="KEKDEXN"/>
<keyword evidence="12" id="KW-1185">Reference proteome</keyword>
<keyword evidence="6" id="KW-0256">Endoplasmic reticulum</keyword>
<dbReference type="STRING" id="36166.T1H1R6"/>